<dbReference type="KEGG" id="vg:8684206"/>
<reference evidence="1 2" key="1">
    <citation type="journal article" date="2010" name="Microbiology">
        <title>The endolysins of bacteriophages CMP1 and CN77 are specific for the lysis of Clavibacter michiganensis strains.</title>
        <authorList>
            <person name="Wittmann J."/>
            <person name="Eichenlaub R."/>
            <person name="Dreiseikelmann B."/>
        </authorList>
    </citation>
    <scope>NUCLEOTIDE SEQUENCE [LARGE SCALE GENOMIC DNA]</scope>
</reference>
<dbReference type="OrthoDB" id="31117at10239"/>
<protein>
    <submittedName>
        <fullName evidence="1">Uncharacterized protein</fullName>
    </submittedName>
</protein>
<evidence type="ECO:0000313" key="1">
    <source>
        <dbReference type="EMBL" id="ACY35916.1"/>
    </source>
</evidence>
<dbReference type="Proteomes" id="UP000002628">
    <property type="component" value="Segment"/>
</dbReference>
<evidence type="ECO:0000313" key="2">
    <source>
        <dbReference type="Proteomes" id="UP000002628"/>
    </source>
</evidence>
<dbReference type="GeneID" id="8684206"/>
<accession>D0U204</accession>
<dbReference type="EMBL" id="GQ241246">
    <property type="protein sequence ID" value="ACY35916.1"/>
    <property type="molecule type" value="Genomic_DNA"/>
</dbReference>
<organism evidence="1 2">
    <name type="scientific">Clavibacter phage CMP1</name>
    <dbReference type="NCBI Taxonomy" id="686439"/>
    <lineage>
        <taxon>Viruses</taxon>
        <taxon>Duplodnaviria</taxon>
        <taxon>Heunggongvirae</taxon>
        <taxon>Uroviricota</taxon>
        <taxon>Caudoviricetes</taxon>
        <taxon>Cimpunavirus</taxon>
        <taxon>Cimpunavirus CMP1</taxon>
    </lineage>
</organism>
<name>D0U204_9CAUD</name>
<gene>
    <name evidence="1" type="ORF">CMP1-20</name>
</gene>
<proteinExistence type="predicted"/>
<dbReference type="RefSeq" id="YP_003359111.1">
    <property type="nucleotide sequence ID" value="NC_013698.1"/>
</dbReference>
<keyword evidence="2" id="KW-1185">Reference proteome</keyword>
<sequence length="484" mass="50712">MAIAVERGYASGSNASATANLDVAIPTAVDVGDWILVFIVTSTATTTVATPTGWTLIAASGAVNTRNFYLFGKRKATGDSATQTFTQASAQLASWTLTYGSGGLTNFAQWVTRQYANDTGQNYPMDRRYTYYVEKGGASSPAGTAATTRVRGMAVPAKSLVLTVMGEATSASETEAQVTLTQGAAKWFYYGGGSSINTHWWSKEYTTTAKTTDDVIVKWPNDNNANGAGIQVAIPELVDTAPVVNFQTGFESGNPLTVGTTANFETTTVSPRKGTTALRRVNNGSFNSHSQVAGSDSFTVPTSGLRAIGYVRTDSSSPFSLAGISFGVAADGTGGVQVLVDSRNGTGGPSVSSIQLRTGTSTVVAGLNVVGAIVSGVVYRIEADLRSDGYVIGRVYEDVTDKFIGKVEGATSVTSGRFGVYGYGAVTYDDLSLSPIPSAPRLSTKMVLPDQTISNVAITYLTAERKSTLLALSTATRVSWFLSF</sequence>